<organism evidence="5 6">
    <name type="scientific">Rhamnusium bicolor</name>
    <dbReference type="NCBI Taxonomy" id="1586634"/>
    <lineage>
        <taxon>Eukaryota</taxon>
        <taxon>Metazoa</taxon>
        <taxon>Ecdysozoa</taxon>
        <taxon>Arthropoda</taxon>
        <taxon>Hexapoda</taxon>
        <taxon>Insecta</taxon>
        <taxon>Pterygota</taxon>
        <taxon>Neoptera</taxon>
        <taxon>Endopterygota</taxon>
        <taxon>Coleoptera</taxon>
        <taxon>Polyphaga</taxon>
        <taxon>Cucujiformia</taxon>
        <taxon>Chrysomeloidea</taxon>
        <taxon>Cerambycidae</taxon>
        <taxon>Lepturinae</taxon>
        <taxon>Rhagiini</taxon>
        <taxon>Rhamnusium</taxon>
    </lineage>
</organism>
<dbReference type="Gene3D" id="2.60.40.10">
    <property type="entry name" value="Immunoglobulins"/>
    <property type="match status" value="3"/>
</dbReference>
<dbReference type="SMART" id="SM00408">
    <property type="entry name" value="IGc2"/>
    <property type="match status" value="1"/>
</dbReference>
<dbReference type="SMART" id="SM00409">
    <property type="entry name" value="IG"/>
    <property type="match status" value="1"/>
</dbReference>
<dbReference type="SUPFAM" id="SSF48726">
    <property type="entry name" value="Immunoglobulin"/>
    <property type="match status" value="3"/>
</dbReference>
<keyword evidence="1" id="KW-0732">Signal</keyword>
<dbReference type="Pfam" id="PF07679">
    <property type="entry name" value="I-set"/>
    <property type="match status" value="1"/>
</dbReference>
<dbReference type="EMBL" id="JANEYF010004530">
    <property type="protein sequence ID" value="KAJ8930899.1"/>
    <property type="molecule type" value="Genomic_DNA"/>
</dbReference>
<dbReference type="GO" id="GO:0005886">
    <property type="term" value="C:plasma membrane"/>
    <property type="evidence" value="ECO:0007669"/>
    <property type="project" value="TreeGrafter"/>
</dbReference>
<name>A0AAV8WW97_9CUCU</name>
<evidence type="ECO:0000256" key="2">
    <source>
        <dbReference type="ARBA" id="ARBA00023157"/>
    </source>
</evidence>
<dbReference type="InterPro" id="IPR036179">
    <property type="entry name" value="Ig-like_dom_sf"/>
</dbReference>
<dbReference type="InterPro" id="IPR013098">
    <property type="entry name" value="Ig_I-set"/>
</dbReference>
<evidence type="ECO:0000256" key="1">
    <source>
        <dbReference type="ARBA" id="ARBA00022729"/>
    </source>
</evidence>
<reference evidence="5" key="1">
    <citation type="journal article" date="2023" name="Insect Mol. Biol.">
        <title>Genome sequencing provides insights into the evolution of gene families encoding plant cell wall-degrading enzymes in longhorned beetles.</title>
        <authorList>
            <person name="Shin N.R."/>
            <person name="Okamura Y."/>
            <person name="Kirsch R."/>
            <person name="Pauchet Y."/>
        </authorList>
    </citation>
    <scope>NUCLEOTIDE SEQUENCE</scope>
    <source>
        <strain evidence="5">RBIC_L_NR</strain>
    </source>
</reference>
<accession>A0AAV8WW97</accession>
<feature type="domain" description="Ig-like" evidence="4">
    <location>
        <begin position="42"/>
        <end position="135"/>
    </location>
</feature>
<dbReference type="FunFam" id="2.60.40.10:FF:000097">
    <property type="entry name" value="Bent, isoform F"/>
    <property type="match status" value="1"/>
</dbReference>
<dbReference type="PANTHER" id="PTHR45080">
    <property type="entry name" value="CONTACTIN 5"/>
    <property type="match status" value="1"/>
</dbReference>
<dbReference type="InterPro" id="IPR013783">
    <property type="entry name" value="Ig-like_fold"/>
</dbReference>
<evidence type="ECO:0000259" key="4">
    <source>
        <dbReference type="PROSITE" id="PS50835"/>
    </source>
</evidence>
<proteinExistence type="predicted"/>
<comment type="caution">
    <text evidence="5">The sequence shown here is derived from an EMBL/GenBank/DDBJ whole genome shotgun (WGS) entry which is preliminary data.</text>
</comment>
<evidence type="ECO:0000313" key="5">
    <source>
        <dbReference type="EMBL" id="KAJ8930899.1"/>
    </source>
</evidence>
<gene>
    <name evidence="5" type="ORF">NQ314_016320</name>
</gene>
<dbReference type="InterPro" id="IPR003599">
    <property type="entry name" value="Ig_sub"/>
</dbReference>
<dbReference type="AlphaFoldDB" id="A0AAV8WW97"/>
<dbReference type="InterPro" id="IPR007110">
    <property type="entry name" value="Ig-like_dom"/>
</dbReference>
<dbReference type="Proteomes" id="UP001162156">
    <property type="component" value="Unassembled WGS sequence"/>
</dbReference>
<dbReference type="InterPro" id="IPR050958">
    <property type="entry name" value="Cell_Adh-Cytoskel_Orgn"/>
</dbReference>
<keyword evidence="3" id="KW-0393">Immunoglobulin domain</keyword>
<dbReference type="InterPro" id="IPR003598">
    <property type="entry name" value="Ig_sub2"/>
</dbReference>
<dbReference type="PROSITE" id="PS50835">
    <property type="entry name" value="IG_LIKE"/>
    <property type="match status" value="1"/>
</dbReference>
<evidence type="ECO:0000313" key="6">
    <source>
        <dbReference type="Proteomes" id="UP001162156"/>
    </source>
</evidence>
<evidence type="ECO:0000256" key="3">
    <source>
        <dbReference type="ARBA" id="ARBA00023319"/>
    </source>
</evidence>
<protein>
    <recommendedName>
        <fullName evidence="4">Ig-like domain-containing protein</fullName>
    </recommendedName>
</protein>
<dbReference type="PANTHER" id="PTHR45080:SF8">
    <property type="entry name" value="IG-LIKE DOMAIN-CONTAINING PROTEIN"/>
    <property type="match status" value="1"/>
</dbReference>
<keyword evidence="6" id="KW-1185">Reference proteome</keyword>
<keyword evidence="2" id="KW-1015">Disulfide bond</keyword>
<dbReference type="GO" id="GO:0007156">
    <property type="term" value="P:homophilic cell adhesion via plasma membrane adhesion molecules"/>
    <property type="evidence" value="ECO:0007669"/>
    <property type="project" value="TreeGrafter"/>
</dbReference>
<sequence length="209" mass="23563">MKDPSAPDGGTYRCHVKNEFGESNANLNLNIEAEPEPEGDGPTFVEKPRITSQQNGKLVIMECKVRSNPKPDIVWYREGKQVTASSKIKISFEKIEEDVYIIKLELIDPETEDSGLYKCNIKNTFGELNANLTLNIEIIPVIKEKPKVIKIIKKRTVIVECKVLSKFAPDCTWFKEADAVKEDSRHTVHVEQVKDVSCVISMANSQTIN</sequence>